<sequence length="234" mass="26688">MLKSLHYAFADLYYYKKSTLITTIMFSIFLLTLNVIRNLIDLNKFWISQLAEYGSEEKMLQSYQNWNSIYSTFYIGSIILFAAVISIVFYFGINERKSLVQKCRLLGFSKMYILKQVLVEVLIITLVATLIVSSFLLIFQNVYESVLIHVHSLAEAESPLITGSLIVTENIPASTIGADYQTAGLFSFDLQRFSLIDIFAKFNRNIAVLIGITLFTAALFTICVVRKSKVTFRK</sequence>
<feature type="transmembrane region" description="Helical" evidence="1">
    <location>
        <begin position="112"/>
        <end position="139"/>
    </location>
</feature>
<feature type="transmembrane region" description="Helical" evidence="1">
    <location>
        <begin position="206"/>
        <end position="225"/>
    </location>
</feature>
<reference evidence="2" key="1">
    <citation type="submission" date="2017-05" db="EMBL/GenBank/DDBJ databases">
        <title>The Genome Sequence of Enterococcus sp. 9E7_DIV0242.</title>
        <authorList>
            <consortium name="The Broad Institute Genomics Platform"/>
            <consortium name="The Broad Institute Genomic Center for Infectious Diseases"/>
            <person name="Earl A."/>
            <person name="Manson A."/>
            <person name="Schwartman J."/>
            <person name="Gilmore M."/>
            <person name="Abouelleil A."/>
            <person name="Cao P."/>
            <person name="Chapman S."/>
            <person name="Cusick C."/>
            <person name="Shea T."/>
            <person name="Young S."/>
            <person name="Neafsey D."/>
            <person name="Nusbaum C."/>
            <person name="Birren B."/>
        </authorList>
    </citation>
    <scope>NUCLEOTIDE SEQUENCE [LARGE SCALE GENOMIC DNA]</scope>
    <source>
        <strain evidence="2">9E7_DIV0242</strain>
    </source>
</reference>
<dbReference type="EMBL" id="NGMM01000001">
    <property type="protein sequence ID" value="OTP19169.1"/>
    <property type="molecule type" value="Genomic_DNA"/>
</dbReference>
<reference evidence="3" key="2">
    <citation type="submission" date="2017-05" db="EMBL/GenBank/DDBJ databases">
        <authorList>
            <consortium name="The Broad Institute Genomics Platform"/>
            <consortium name="The Broad Institute Genomic Center for Infectious Diseases"/>
            <person name="Earl A."/>
            <person name="Manson A."/>
            <person name="Schwartman J."/>
            <person name="Gilmore M."/>
            <person name="Abouelleil A."/>
            <person name="Cao P."/>
            <person name="Chapman S."/>
            <person name="Cusick C."/>
            <person name="Shea T."/>
            <person name="Young S."/>
            <person name="Neafsey D."/>
            <person name="Nusbaum C."/>
            <person name="Birren B."/>
        </authorList>
    </citation>
    <scope>NUCLEOTIDE SEQUENCE</scope>
    <source>
        <strain evidence="3">9E7_DIV0242</strain>
    </source>
</reference>
<dbReference type="AlphaFoldDB" id="A0A242KDM1"/>
<evidence type="ECO:0000313" key="3">
    <source>
        <dbReference type="EMBL" id="WYJ89253.1"/>
    </source>
</evidence>
<proteinExistence type="predicted"/>
<keyword evidence="1" id="KW-0472">Membrane</keyword>
<evidence type="ECO:0000256" key="1">
    <source>
        <dbReference type="SAM" id="Phobius"/>
    </source>
</evidence>
<keyword evidence="1" id="KW-0812">Transmembrane</keyword>
<evidence type="ECO:0008006" key="5">
    <source>
        <dbReference type="Google" id="ProtNLM"/>
    </source>
</evidence>
<name>A0A242KDM1_9ENTE</name>
<feature type="transmembrane region" description="Helical" evidence="1">
    <location>
        <begin position="69"/>
        <end position="91"/>
    </location>
</feature>
<feature type="transmembrane region" description="Helical" evidence="1">
    <location>
        <begin position="20"/>
        <end position="40"/>
    </location>
</feature>
<organism evidence="2">
    <name type="scientific">Candidatus Enterococcus clewellii</name>
    <dbReference type="NCBI Taxonomy" id="1834193"/>
    <lineage>
        <taxon>Bacteria</taxon>
        <taxon>Bacillati</taxon>
        <taxon>Bacillota</taxon>
        <taxon>Bacilli</taxon>
        <taxon>Lactobacillales</taxon>
        <taxon>Enterococcaceae</taxon>
        <taxon>Enterococcus</taxon>
    </lineage>
</organism>
<dbReference type="RefSeq" id="WP_086348071.1">
    <property type="nucleotide sequence ID" value="NZ_CP147247.1"/>
</dbReference>
<reference evidence="3" key="3">
    <citation type="submission" date="2024-03" db="EMBL/GenBank/DDBJ databases">
        <title>The Genome Sequence of Enterococcus sp. DIV0242b.</title>
        <authorList>
            <consortium name="The Broad Institute Genomics Platform"/>
            <consortium name="The Broad Institute Microbial Omics Core"/>
            <consortium name="The Broad Institute Genomic Center for Infectious Diseases"/>
            <person name="Earl A."/>
            <person name="Manson A."/>
            <person name="Gilmore M."/>
            <person name="Schwartman J."/>
            <person name="Shea T."/>
            <person name="Abouelleil A."/>
            <person name="Cao P."/>
            <person name="Chapman S."/>
            <person name="Cusick C."/>
            <person name="Young S."/>
            <person name="Neafsey D."/>
            <person name="Nusbaum C."/>
            <person name="Birren B."/>
        </authorList>
    </citation>
    <scope>NUCLEOTIDE SEQUENCE</scope>
    <source>
        <strain evidence="3">9E7_DIV0242</strain>
    </source>
</reference>
<evidence type="ECO:0000313" key="4">
    <source>
        <dbReference type="Proteomes" id="UP000195141"/>
    </source>
</evidence>
<dbReference type="Proteomes" id="UP000195141">
    <property type="component" value="Chromosome"/>
</dbReference>
<gene>
    <name evidence="3" type="ORF">A5888_000972</name>
    <name evidence="2" type="ORF">A5888_000983</name>
</gene>
<keyword evidence="1" id="KW-1133">Transmembrane helix</keyword>
<keyword evidence="4" id="KW-1185">Reference proteome</keyword>
<dbReference type="EMBL" id="CP147247">
    <property type="protein sequence ID" value="WYJ89253.1"/>
    <property type="molecule type" value="Genomic_DNA"/>
</dbReference>
<evidence type="ECO:0000313" key="2">
    <source>
        <dbReference type="EMBL" id="OTP19169.1"/>
    </source>
</evidence>
<accession>A0A242KDM1</accession>
<protein>
    <recommendedName>
        <fullName evidence="5">ABC3 transporter permease protein domain-containing protein</fullName>
    </recommendedName>
</protein>
<dbReference type="OrthoDB" id="2182103at2"/>